<accession>A0A2G5I652</accession>
<reference evidence="4 6" key="2">
    <citation type="submission" date="2023-09" db="EMBL/GenBank/DDBJ databases">
        <title>Complete-Gapless Cercospora beticola genome.</title>
        <authorList>
            <person name="Wyatt N.A."/>
            <person name="Spanner R.E."/>
            <person name="Bolton M.D."/>
        </authorList>
    </citation>
    <scope>NUCLEOTIDE SEQUENCE [LARGE SCALE GENOMIC DNA]</scope>
    <source>
        <strain evidence="4">Cb09-40</strain>
    </source>
</reference>
<dbReference type="EMBL" id="CP134186">
    <property type="protein sequence ID" value="WPA99386.1"/>
    <property type="molecule type" value="Genomic_DNA"/>
</dbReference>
<sequence length="451" mass="50984">MERQWEEFAAAASTRCAGSEIAGLVMQCIAEGGVVTARRWGAGDVEDKPAVKDELNKSEWRAKTSLPSTSWTRKTCASKDHGASTQSSARDTAATMGSNSSRIEQDHNIEEIHSSRPSSPIIHHSDDSDLARIPQLLLNNAVNTPDAPDHPTTLLDLPPEIQLRVLFMLPARDIQKCRRISSHFHELIDAIENHSLFLKPGINYALQRLNDSIAAFCDYPTHELAKDGTPTSFLRALGFFFDNALHNDDFHEDWDDEDIEKYNWFGKMFWDHWHASANPQDIPLLGEELETLWPITLHFYAAASYESDPWAPKENWTYDHTKVLLYHMDTAHYLFGATTAEQILKMFGAAEKNELEGRPICHFAPQPPKYRLVRVPTAGKYEDDGKYSQRRQAMVSKLVHLLHVPSLPHTAPVTYCTKSRWAWILIKLALEDGEVLSPIKRAALLEELIIG</sequence>
<dbReference type="AlphaFoldDB" id="A0A2G5I652"/>
<dbReference type="OrthoDB" id="3638396at2759"/>
<evidence type="ECO:0000256" key="1">
    <source>
        <dbReference type="SAM" id="MobiDB-lite"/>
    </source>
</evidence>
<reference evidence="3 5" key="1">
    <citation type="submission" date="2015-10" db="EMBL/GenBank/DDBJ databases">
        <title>The cercosporin biosynthetic gene cluster was horizontally transferred to several fungal lineages and shown to be expanded in Cercospora beticola based on microsynteny with recipient genomes.</title>
        <authorList>
            <person name="De Jonge R."/>
            <person name="Ebert M.K."/>
            <person name="Suttle J.C."/>
            <person name="Jurick Ii W.M."/>
            <person name="Secor G.A."/>
            <person name="Thomma B.P."/>
            <person name="Van De Peer Y."/>
            <person name="Bolton M.D."/>
        </authorList>
    </citation>
    <scope>NUCLEOTIDE SEQUENCE [LARGE SCALE GENOMIC DNA]</scope>
    <source>
        <strain evidence="3 5">09-40</strain>
    </source>
</reference>
<dbReference type="Gene3D" id="1.20.1280.50">
    <property type="match status" value="1"/>
</dbReference>
<keyword evidence="6" id="KW-1185">Reference proteome</keyword>
<protein>
    <recommendedName>
        <fullName evidence="2">F-box domain-containing protein</fullName>
    </recommendedName>
</protein>
<evidence type="ECO:0000313" key="4">
    <source>
        <dbReference type="EMBL" id="WPA99386.1"/>
    </source>
</evidence>
<evidence type="ECO:0000313" key="3">
    <source>
        <dbReference type="EMBL" id="PIA99943.1"/>
    </source>
</evidence>
<evidence type="ECO:0000313" key="5">
    <source>
        <dbReference type="Proteomes" id="UP000230605"/>
    </source>
</evidence>
<evidence type="ECO:0000313" key="6">
    <source>
        <dbReference type="Proteomes" id="UP001302367"/>
    </source>
</evidence>
<dbReference type="SUPFAM" id="SSF81383">
    <property type="entry name" value="F-box domain"/>
    <property type="match status" value="1"/>
</dbReference>
<dbReference type="EMBL" id="LKMD01000101">
    <property type="protein sequence ID" value="PIA99943.1"/>
    <property type="molecule type" value="Genomic_DNA"/>
</dbReference>
<feature type="region of interest" description="Disordered" evidence="1">
    <location>
        <begin position="64"/>
        <end position="105"/>
    </location>
</feature>
<dbReference type="InterPro" id="IPR001810">
    <property type="entry name" value="F-box_dom"/>
</dbReference>
<dbReference type="InterPro" id="IPR036047">
    <property type="entry name" value="F-box-like_dom_sf"/>
</dbReference>
<feature type="domain" description="F-box" evidence="2">
    <location>
        <begin position="151"/>
        <end position="200"/>
    </location>
</feature>
<dbReference type="SMART" id="SM00256">
    <property type="entry name" value="FBOX"/>
    <property type="match status" value="1"/>
</dbReference>
<gene>
    <name evidence="3" type="ORF">CB0940_02266</name>
    <name evidence="4" type="ORF">RHO25_004003</name>
</gene>
<evidence type="ECO:0000259" key="2">
    <source>
        <dbReference type="PROSITE" id="PS50181"/>
    </source>
</evidence>
<feature type="compositionally biased region" description="Polar residues" evidence="1">
    <location>
        <begin position="83"/>
        <end position="102"/>
    </location>
</feature>
<feature type="compositionally biased region" description="Polar residues" evidence="1">
    <location>
        <begin position="65"/>
        <end position="75"/>
    </location>
</feature>
<dbReference type="PROSITE" id="PS50181">
    <property type="entry name" value="FBOX"/>
    <property type="match status" value="1"/>
</dbReference>
<organism evidence="3 5">
    <name type="scientific">Cercospora beticola</name>
    <name type="common">Sugarbeet leaf spot fungus</name>
    <dbReference type="NCBI Taxonomy" id="122368"/>
    <lineage>
        <taxon>Eukaryota</taxon>
        <taxon>Fungi</taxon>
        <taxon>Dikarya</taxon>
        <taxon>Ascomycota</taxon>
        <taxon>Pezizomycotina</taxon>
        <taxon>Dothideomycetes</taxon>
        <taxon>Dothideomycetidae</taxon>
        <taxon>Mycosphaerellales</taxon>
        <taxon>Mycosphaerellaceae</taxon>
        <taxon>Cercospora</taxon>
    </lineage>
</organism>
<proteinExistence type="predicted"/>
<dbReference type="Pfam" id="PF00646">
    <property type="entry name" value="F-box"/>
    <property type="match status" value="1"/>
</dbReference>
<dbReference type="Proteomes" id="UP000230605">
    <property type="component" value="Chromosome 3"/>
</dbReference>
<dbReference type="Proteomes" id="UP001302367">
    <property type="component" value="Chromosome 3"/>
</dbReference>
<name>A0A2G5I652_CERBT</name>